<organism evidence="6 7">
    <name type="scientific">Oceanobacter antarcticus</name>
    <dbReference type="NCBI Taxonomy" id="3133425"/>
    <lineage>
        <taxon>Bacteria</taxon>
        <taxon>Pseudomonadati</taxon>
        <taxon>Pseudomonadota</taxon>
        <taxon>Gammaproteobacteria</taxon>
        <taxon>Oceanospirillales</taxon>
        <taxon>Oceanospirillaceae</taxon>
        <taxon>Oceanobacter</taxon>
    </lineage>
</organism>
<feature type="short sequence motif" description="GXSXG" evidence="4">
    <location>
        <begin position="45"/>
        <end position="49"/>
    </location>
</feature>
<dbReference type="Pfam" id="PF01734">
    <property type="entry name" value="Patatin"/>
    <property type="match status" value="1"/>
</dbReference>
<keyword evidence="2 4" id="KW-0442">Lipid degradation</keyword>
<accession>A0ABW8NJM1</accession>
<dbReference type="PANTHER" id="PTHR14226">
    <property type="entry name" value="NEUROPATHY TARGET ESTERASE/SWISS CHEESE D.MELANOGASTER"/>
    <property type="match status" value="1"/>
</dbReference>
<keyword evidence="1 4" id="KW-0378">Hydrolase</keyword>
<dbReference type="InterPro" id="IPR016035">
    <property type="entry name" value="Acyl_Trfase/lysoPLipase"/>
</dbReference>
<dbReference type="InterPro" id="IPR002641">
    <property type="entry name" value="PNPLA_dom"/>
</dbReference>
<dbReference type="Gene3D" id="3.40.1090.10">
    <property type="entry name" value="Cytosolic phospholipase A2 catalytic domain"/>
    <property type="match status" value="2"/>
</dbReference>
<dbReference type="InterPro" id="IPR050301">
    <property type="entry name" value="NTE"/>
</dbReference>
<sequence>MVLFAPVKYPLSLALQGGGAHGAFTWGVLDRLLETKHIHVEGISGTSAGAMNAVALAHGMMVGGRDGAREALNDFWEAVAASAPFKLSGLSTAGDMSVTPALNFMLSFTHYFSPYQLNPLDINPLRAIVEKSFDFERLRRHNPVQLFIAATNANTGHLRIFRNQDMSADALLASACLPMVHHSVEIEGEPYWDGGYSANPAIFPLYYHCNCADILMVLLAPMHHGDTPKTASAIKNRAMDIAFNAGFLREMRILAQARAFARESWRPFGRLEKALNRLRFHLIDPNGEMDQLPSTSRALPDQRVLHQLRDMGRHRAELWLQEHQGAIGKRSSVRLAELFL</sequence>
<feature type="short sequence motif" description="GXGXXG" evidence="4">
    <location>
        <begin position="17"/>
        <end position="22"/>
    </location>
</feature>
<comment type="caution">
    <text evidence="6">The sequence shown here is derived from an EMBL/GenBank/DDBJ whole genome shotgun (WGS) entry which is preliminary data.</text>
</comment>
<dbReference type="PROSITE" id="PS51635">
    <property type="entry name" value="PNPLA"/>
    <property type="match status" value="1"/>
</dbReference>
<protein>
    <submittedName>
        <fullName evidence="6">Patatin-like phospholipase family protein</fullName>
    </submittedName>
</protein>
<name>A0ABW8NJM1_9GAMM</name>
<feature type="active site" description="Nucleophile" evidence="4">
    <location>
        <position position="47"/>
    </location>
</feature>
<proteinExistence type="predicted"/>
<dbReference type="RefSeq" id="WP_416206237.1">
    <property type="nucleotide sequence ID" value="NZ_JBBKTX010000014.1"/>
</dbReference>
<dbReference type="EMBL" id="JBBKTX010000014">
    <property type="protein sequence ID" value="MFK4753158.1"/>
    <property type="molecule type" value="Genomic_DNA"/>
</dbReference>
<feature type="active site" description="Proton acceptor" evidence="4">
    <location>
        <position position="193"/>
    </location>
</feature>
<evidence type="ECO:0000313" key="7">
    <source>
        <dbReference type="Proteomes" id="UP001620597"/>
    </source>
</evidence>
<dbReference type="SUPFAM" id="SSF52151">
    <property type="entry name" value="FabD/lysophospholipase-like"/>
    <property type="match status" value="1"/>
</dbReference>
<evidence type="ECO:0000313" key="6">
    <source>
        <dbReference type="EMBL" id="MFK4753158.1"/>
    </source>
</evidence>
<dbReference type="PANTHER" id="PTHR14226:SF78">
    <property type="entry name" value="SLR0060 PROTEIN"/>
    <property type="match status" value="1"/>
</dbReference>
<keyword evidence="3 4" id="KW-0443">Lipid metabolism</keyword>
<evidence type="ECO:0000256" key="2">
    <source>
        <dbReference type="ARBA" id="ARBA00022963"/>
    </source>
</evidence>
<keyword evidence="7" id="KW-1185">Reference proteome</keyword>
<dbReference type="Proteomes" id="UP001620597">
    <property type="component" value="Unassembled WGS sequence"/>
</dbReference>
<evidence type="ECO:0000259" key="5">
    <source>
        <dbReference type="PROSITE" id="PS51635"/>
    </source>
</evidence>
<gene>
    <name evidence="6" type="ORF">WG929_12115</name>
</gene>
<evidence type="ECO:0000256" key="4">
    <source>
        <dbReference type="PROSITE-ProRule" id="PRU01161"/>
    </source>
</evidence>
<feature type="domain" description="PNPLA" evidence="5">
    <location>
        <begin position="13"/>
        <end position="206"/>
    </location>
</feature>
<evidence type="ECO:0000256" key="1">
    <source>
        <dbReference type="ARBA" id="ARBA00022801"/>
    </source>
</evidence>
<feature type="short sequence motif" description="DGA/G" evidence="4">
    <location>
        <begin position="193"/>
        <end position="195"/>
    </location>
</feature>
<reference evidence="6 7" key="1">
    <citation type="submission" date="2024-03" db="EMBL/GenBank/DDBJ databases">
        <title>High-quality draft genome sequence of Oceanobacter sp. wDCs-4.</title>
        <authorList>
            <person name="Dong C."/>
        </authorList>
    </citation>
    <scope>NUCLEOTIDE SEQUENCE [LARGE SCALE GENOMIC DNA]</scope>
    <source>
        <strain evidence="7">wDCs-4</strain>
    </source>
</reference>
<evidence type="ECO:0000256" key="3">
    <source>
        <dbReference type="ARBA" id="ARBA00023098"/>
    </source>
</evidence>